<name>A0A8S0SAD4_OLEEU</name>
<dbReference type="InterPro" id="IPR036388">
    <property type="entry name" value="WH-like_DNA-bd_sf"/>
</dbReference>
<organism evidence="1 2">
    <name type="scientific">Olea europaea subsp. europaea</name>
    <dbReference type="NCBI Taxonomy" id="158383"/>
    <lineage>
        <taxon>Eukaryota</taxon>
        <taxon>Viridiplantae</taxon>
        <taxon>Streptophyta</taxon>
        <taxon>Embryophyta</taxon>
        <taxon>Tracheophyta</taxon>
        <taxon>Spermatophyta</taxon>
        <taxon>Magnoliopsida</taxon>
        <taxon>eudicotyledons</taxon>
        <taxon>Gunneridae</taxon>
        <taxon>Pentapetalae</taxon>
        <taxon>asterids</taxon>
        <taxon>lamiids</taxon>
        <taxon>Lamiales</taxon>
        <taxon>Oleaceae</taxon>
        <taxon>Oleeae</taxon>
        <taxon>Olea</taxon>
    </lineage>
</organism>
<reference evidence="1 2" key="1">
    <citation type="submission" date="2019-12" db="EMBL/GenBank/DDBJ databases">
        <authorList>
            <person name="Alioto T."/>
            <person name="Alioto T."/>
            <person name="Gomez Garrido J."/>
        </authorList>
    </citation>
    <scope>NUCLEOTIDE SEQUENCE [LARGE SCALE GENOMIC DNA]</scope>
</reference>
<sequence>MSSKSFLKHLNELGNYEANTSGNGTTQVHNIAKPVNNFSLGTETCVDARPSARRKASRLGKPVIKEENLESFDNSNLAACCRYDSSLGLLTKFFIKLIQEADDGTLDLNRTAEVLGAGVERPHAEERGIDNSIRDKLDHLSELGSNLNCQKNLVLTGDDLMSLPCFKRDKDYRLKSDHEVSAIDMWGKE</sequence>
<dbReference type="PANTHER" id="PTHR12081:SF51">
    <property type="entry name" value="TRANSCRIPTION FACTOR E2FC"/>
    <property type="match status" value="1"/>
</dbReference>
<dbReference type="Gramene" id="OE9A054136T1">
    <property type="protein sequence ID" value="OE9A054136C1"/>
    <property type="gene ID" value="OE9A054136"/>
</dbReference>
<dbReference type="InterPro" id="IPR015633">
    <property type="entry name" value="E2F"/>
</dbReference>
<dbReference type="GO" id="GO:0000981">
    <property type="term" value="F:DNA-binding transcription factor activity, RNA polymerase II-specific"/>
    <property type="evidence" value="ECO:0007669"/>
    <property type="project" value="TreeGrafter"/>
</dbReference>
<dbReference type="PANTHER" id="PTHR12081">
    <property type="entry name" value="TRANSCRIPTION FACTOR E2F"/>
    <property type="match status" value="1"/>
</dbReference>
<proteinExistence type="predicted"/>
<dbReference type="Proteomes" id="UP000594638">
    <property type="component" value="Unassembled WGS sequence"/>
</dbReference>
<evidence type="ECO:0000313" key="2">
    <source>
        <dbReference type="Proteomes" id="UP000594638"/>
    </source>
</evidence>
<accession>A0A8S0SAD4</accession>
<comment type="caution">
    <text evidence="1">The sequence shown here is derived from an EMBL/GenBank/DDBJ whole genome shotgun (WGS) entry which is preliminary data.</text>
</comment>
<keyword evidence="2" id="KW-1185">Reference proteome</keyword>
<evidence type="ECO:0000313" key="1">
    <source>
        <dbReference type="EMBL" id="CAA2988130.1"/>
    </source>
</evidence>
<dbReference type="EMBL" id="CACTIH010003972">
    <property type="protein sequence ID" value="CAA2988130.1"/>
    <property type="molecule type" value="Genomic_DNA"/>
</dbReference>
<protein>
    <submittedName>
        <fullName evidence="1">Uncharacterized protein</fullName>
    </submittedName>
</protein>
<dbReference type="GO" id="GO:0090575">
    <property type="term" value="C:RNA polymerase II transcription regulator complex"/>
    <property type="evidence" value="ECO:0007669"/>
    <property type="project" value="TreeGrafter"/>
</dbReference>
<dbReference type="AlphaFoldDB" id="A0A8S0SAD4"/>
<gene>
    <name evidence="1" type="ORF">OLEA9_A054136</name>
</gene>
<dbReference type="GO" id="GO:0000978">
    <property type="term" value="F:RNA polymerase II cis-regulatory region sequence-specific DNA binding"/>
    <property type="evidence" value="ECO:0007669"/>
    <property type="project" value="InterPro"/>
</dbReference>
<feature type="non-terminal residue" evidence="1">
    <location>
        <position position="189"/>
    </location>
</feature>
<dbReference type="Gene3D" id="1.10.10.10">
    <property type="entry name" value="Winged helix-like DNA-binding domain superfamily/Winged helix DNA-binding domain"/>
    <property type="match status" value="1"/>
</dbReference>
<dbReference type="OrthoDB" id="1743261at2759"/>